<dbReference type="InterPro" id="IPR012936">
    <property type="entry name" value="Erv_C"/>
</dbReference>
<comment type="caution">
    <text evidence="2">The sequence shown here is derived from an EMBL/GenBank/DDBJ whole genome shotgun (WGS) entry which is preliminary data.</text>
</comment>
<protein>
    <recommendedName>
        <fullName evidence="1">Endoplasmic reticulum vesicle transporter C-terminal domain-containing protein</fullName>
    </recommendedName>
</protein>
<feature type="domain" description="Endoplasmic reticulum vesicle transporter C-terminal" evidence="1">
    <location>
        <begin position="101"/>
        <end position="128"/>
    </location>
</feature>
<dbReference type="EMBL" id="JASCZI010090749">
    <property type="protein sequence ID" value="MED6146005.1"/>
    <property type="molecule type" value="Genomic_DNA"/>
</dbReference>
<organism evidence="2 3">
    <name type="scientific">Stylosanthes scabra</name>
    <dbReference type="NCBI Taxonomy" id="79078"/>
    <lineage>
        <taxon>Eukaryota</taxon>
        <taxon>Viridiplantae</taxon>
        <taxon>Streptophyta</taxon>
        <taxon>Embryophyta</taxon>
        <taxon>Tracheophyta</taxon>
        <taxon>Spermatophyta</taxon>
        <taxon>Magnoliopsida</taxon>
        <taxon>eudicotyledons</taxon>
        <taxon>Gunneridae</taxon>
        <taxon>Pentapetalae</taxon>
        <taxon>rosids</taxon>
        <taxon>fabids</taxon>
        <taxon>Fabales</taxon>
        <taxon>Fabaceae</taxon>
        <taxon>Papilionoideae</taxon>
        <taxon>50 kb inversion clade</taxon>
        <taxon>dalbergioids sensu lato</taxon>
        <taxon>Dalbergieae</taxon>
        <taxon>Pterocarpus clade</taxon>
        <taxon>Stylosanthes</taxon>
    </lineage>
</organism>
<sequence length="158" mass="18261">MAVISEQLRWLEFDGGDNSKEDSELPLSSPPLASTHLRVSWFDDGGLHFRLGCRLPLDLLFSKHFSLLRQLELFEGLSFPLCSCQAREWPILDLSFMLDDQYCNSCEEVREAYRKKGWALSNMDLIDQVDLISFDYVIYTVNCNLLNPNTTLYINLKD</sequence>
<evidence type="ECO:0000259" key="1">
    <source>
        <dbReference type="Pfam" id="PF07970"/>
    </source>
</evidence>
<evidence type="ECO:0000313" key="3">
    <source>
        <dbReference type="Proteomes" id="UP001341840"/>
    </source>
</evidence>
<accession>A0ABU6TBT6</accession>
<dbReference type="Proteomes" id="UP001341840">
    <property type="component" value="Unassembled WGS sequence"/>
</dbReference>
<dbReference type="Pfam" id="PF07970">
    <property type="entry name" value="COPIIcoated_ERV"/>
    <property type="match status" value="1"/>
</dbReference>
<reference evidence="2 3" key="1">
    <citation type="journal article" date="2023" name="Plants (Basel)">
        <title>Bridging the Gap: Combining Genomics and Transcriptomics Approaches to Understand Stylosanthes scabra, an Orphan Legume from the Brazilian Caatinga.</title>
        <authorList>
            <person name="Ferreira-Neto J.R.C."/>
            <person name="da Silva M.D."/>
            <person name="Binneck E."/>
            <person name="de Melo N.F."/>
            <person name="da Silva R.H."/>
            <person name="de Melo A.L.T.M."/>
            <person name="Pandolfi V."/>
            <person name="Bustamante F.O."/>
            <person name="Brasileiro-Vidal A.C."/>
            <person name="Benko-Iseppon A.M."/>
        </authorList>
    </citation>
    <scope>NUCLEOTIDE SEQUENCE [LARGE SCALE GENOMIC DNA]</scope>
    <source>
        <tissue evidence="2">Leaves</tissue>
    </source>
</reference>
<gene>
    <name evidence="2" type="ORF">PIB30_030568</name>
</gene>
<evidence type="ECO:0000313" key="2">
    <source>
        <dbReference type="EMBL" id="MED6146005.1"/>
    </source>
</evidence>
<proteinExistence type="predicted"/>
<keyword evidence="3" id="KW-1185">Reference proteome</keyword>
<name>A0ABU6TBT6_9FABA</name>